<dbReference type="AlphaFoldDB" id="A0AAE6BLP2"/>
<organism evidence="3 4">
    <name type="scientific">Agrobacterium tumefaciens</name>
    <dbReference type="NCBI Taxonomy" id="358"/>
    <lineage>
        <taxon>Bacteria</taxon>
        <taxon>Pseudomonadati</taxon>
        <taxon>Pseudomonadota</taxon>
        <taxon>Alphaproteobacteria</taxon>
        <taxon>Hyphomicrobiales</taxon>
        <taxon>Rhizobiaceae</taxon>
        <taxon>Rhizobium/Agrobacterium group</taxon>
        <taxon>Agrobacterium</taxon>
        <taxon>Agrobacterium tumefaciens complex</taxon>
    </lineage>
</organism>
<dbReference type="InterPro" id="IPR012334">
    <property type="entry name" value="Pectin_lyas_fold"/>
</dbReference>
<sequence length="875" mass="92088">MSTTAPDKRITTYRPTAATTEFAAMFPIFDNDDIRVFIDGQERENFVVSATYVEGVSINAKAVFAIGVTGKVEIVGYRDPHRQNQFLNGGPLPVRDVNLALNTIEAEMQEARRDIGRAIKVAYGEIPADATDLSKSVEEAMAAAAAAIGAANGQFRFDSIASFVAASIPVLINAVDVFGYYAPGDGGASKYSKLGSTPSPVRPWHKQTADGAWWVLSSGILRPQMFGAKSDAVFDCAPPINDALKCADSRGGGAVLVPAGGTHLITSGLNLTALSNVSLVGEPGWGSRIKCSADLNGANNDTKNDAIYALNFTGQAGPDGYPHRNIEVSGQVIDCSLMSGSGIVVDSDGNGIPDWRPGEPVNYGRSLAGVELLNVDYGVIKNNVIIGAFGNGAVISTVDPRLFNDAEQPNGVRNPIIEGNIFVDCVRGPLPQYGSTEYPDGITGSVLQIGSAHGGRIHKNYCIRPGGPFSDTFNCQGTEITENYIEGGSITQIGASSAQGATRHQNTGTIHSDFGLSDVNISDNVFIDTGGIDLDGYMGNTSFFNGYTRTPGPQRCTIERNKLFRPQGRVLIAAPAVPASGGTITHNFSHRQPIKVYFSGGSGLTLTYRRGVGASFVSKALTSEGLVVLYYGDALMISYSTAPTWVWFLAPNVDLPAIRMNGGSISGFPGRASSNTIRDNKIIAPGSHGIEGYDTVNNFIKDNYIESPGAVPGFSAIMLLARISQAGGGSSNNKIRDNTILDDRSGFLHSNIRILDATYSLNNQIEGNTLAAAAGSLAFDSYTNYVGKNFGPGAVSGWTGGGQFTPPASNVESAPPGPGDWFATITGGTVSAIATGKPGLTQSMASIAGTFPVLHGEVLQITYSSAPALYWKRAY</sequence>
<dbReference type="SUPFAM" id="SSF51126">
    <property type="entry name" value="Pectin lyase-like"/>
    <property type="match status" value="2"/>
</dbReference>
<evidence type="ECO:0000313" key="4">
    <source>
        <dbReference type="Proteomes" id="UP000298646"/>
    </source>
</evidence>
<protein>
    <recommendedName>
        <fullName evidence="2">Rhamnogalacturonase A/B/Epimerase-like pectate lyase domain-containing protein</fullName>
    </recommendedName>
</protein>
<dbReference type="EMBL" id="CP039907">
    <property type="protein sequence ID" value="QCM00216.1"/>
    <property type="molecule type" value="Genomic_DNA"/>
</dbReference>
<gene>
    <name evidence="3" type="ORF">CFBP6624_08730</name>
</gene>
<keyword evidence="1" id="KW-0175">Coiled coil</keyword>
<proteinExistence type="predicted"/>
<dbReference type="RefSeq" id="WP_137084750.1">
    <property type="nucleotide sequence ID" value="NZ_CP039907.1"/>
</dbReference>
<feature type="coiled-coil region" evidence="1">
    <location>
        <begin position="94"/>
        <end position="121"/>
    </location>
</feature>
<dbReference type="Proteomes" id="UP000298646">
    <property type="component" value="Chromosome circular"/>
</dbReference>
<evidence type="ECO:0000313" key="3">
    <source>
        <dbReference type="EMBL" id="QCM00216.1"/>
    </source>
</evidence>
<accession>A0AAE6BLP2</accession>
<dbReference type="Pfam" id="PF12708">
    <property type="entry name" value="Pect-lyase_RHGA_epim"/>
    <property type="match status" value="1"/>
</dbReference>
<dbReference type="Gene3D" id="2.160.20.10">
    <property type="entry name" value="Single-stranded right-handed beta-helix, Pectin lyase-like"/>
    <property type="match status" value="2"/>
</dbReference>
<dbReference type="InterPro" id="IPR024535">
    <property type="entry name" value="RHGA/B-epi-like_pectate_lyase"/>
</dbReference>
<feature type="domain" description="Rhamnogalacturonase A/B/Epimerase-like pectate lyase" evidence="2">
    <location>
        <begin position="226"/>
        <end position="299"/>
    </location>
</feature>
<dbReference type="InterPro" id="IPR006626">
    <property type="entry name" value="PbH1"/>
</dbReference>
<evidence type="ECO:0000259" key="2">
    <source>
        <dbReference type="Pfam" id="PF12708"/>
    </source>
</evidence>
<reference evidence="3 4" key="1">
    <citation type="submission" date="2019-04" db="EMBL/GenBank/DDBJ databases">
        <title>Complete genome sequence of Agrobacterium tumefaciens CFBP6624.</title>
        <authorList>
            <person name="Haryono M."/>
            <person name="Lin Y.-C."/>
            <person name="Lai E.-M."/>
            <person name="Kuo C.-H."/>
        </authorList>
    </citation>
    <scope>NUCLEOTIDE SEQUENCE [LARGE SCALE GENOMIC DNA]</scope>
    <source>
        <strain evidence="3 4">CFBP6624</strain>
    </source>
</reference>
<dbReference type="SMART" id="SM00710">
    <property type="entry name" value="PbH1"/>
    <property type="match status" value="7"/>
</dbReference>
<name>A0AAE6BLP2_AGRTU</name>
<dbReference type="InterPro" id="IPR011050">
    <property type="entry name" value="Pectin_lyase_fold/virulence"/>
</dbReference>
<evidence type="ECO:0000256" key="1">
    <source>
        <dbReference type="SAM" id="Coils"/>
    </source>
</evidence>